<reference evidence="2" key="1">
    <citation type="submission" date="2019-10" db="EMBL/GenBank/DDBJ databases">
        <authorList>
            <consortium name="DOE Joint Genome Institute"/>
            <person name="Kuo A."/>
            <person name="Miyauchi S."/>
            <person name="Kiss E."/>
            <person name="Drula E."/>
            <person name="Kohler A."/>
            <person name="Sanchez-Garcia M."/>
            <person name="Andreopoulos B."/>
            <person name="Barry K.W."/>
            <person name="Bonito G."/>
            <person name="Buee M."/>
            <person name="Carver A."/>
            <person name="Chen C."/>
            <person name="Cichocki N."/>
            <person name="Clum A."/>
            <person name="Culley D."/>
            <person name="Crous P.W."/>
            <person name="Fauchery L."/>
            <person name="Girlanda M."/>
            <person name="Hayes R."/>
            <person name="Keri Z."/>
            <person name="LaButti K."/>
            <person name="Lipzen A."/>
            <person name="Lombard V."/>
            <person name="Magnuson J."/>
            <person name="Maillard F."/>
            <person name="Morin E."/>
            <person name="Murat C."/>
            <person name="Nolan M."/>
            <person name="Ohm R."/>
            <person name="Pangilinan J."/>
            <person name="Pereira M."/>
            <person name="Perotto S."/>
            <person name="Peter M."/>
            <person name="Riley R."/>
            <person name="Sitrit Y."/>
            <person name="Stielow B."/>
            <person name="Szollosi G."/>
            <person name="Zifcakova L."/>
            <person name="Stursova M."/>
            <person name="Spatafora J.W."/>
            <person name="Tedersoo L."/>
            <person name="Vaario L.-M."/>
            <person name="Yamada A."/>
            <person name="Yan M."/>
            <person name="Wang P."/>
            <person name="Xu J."/>
            <person name="Bruns T."/>
            <person name="Baldrian P."/>
            <person name="Vilgalys R."/>
            <person name="Henrissat B."/>
            <person name="Grigoriev I.V."/>
            <person name="Hibbett D."/>
            <person name="Nagy L.G."/>
            <person name="Martin F.M."/>
        </authorList>
    </citation>
    <scope>NUCLEOTIDE SEQUENCE</scope>
    <source>
        <strain evidence="2">Prilba</strain>
    </source>
</reference>
<dbReference type="AlphaFoldDB" id="A0A9P5TA55"/>
<protein>
    <submittedName>
        <fullName evidence="2">Uncharacterized protein</fullName>
    </submittedName>
</protein>
<keyword evidence="3" id="KW-1185">Reference proteome</keyword>
<feature type="region of interest" description="Disordered" evidence="1">
    <location>
        <begin position="139"/>
        <end position="228"/>
    </location>
</feature>
<organism evidence="2 3">
    <name type="scientific">Russula ochroleuca</name>
    <dbReference type="NCBI Taxonomy" id="152965"/>
    <lineage>
        <taxon>Eukaryota</taxon>
        <taxon>Fungi</taxon>
        <taxon>Dikarya</taxon>
        <taxon>Basidiomycota</taxon>
        <taxon>Agaricomycotina</taxon>
        <taxon>Agaricomycetes</taxon>
        <taxon>Russulales</taxon>
        <taxon>Russulaceae</taxon>
        <taxon>Russula</taxon>
    </lineage>
</organism>
<proteinExistence type="predicted"/>
<name>A0A9P5TA55_9AGAM</name>
<dbReference type="EMBL" id="WHVB01000006">
    <property type="protein sequence ID" value="KAF8481897.1"/>
    <property type="molecule type" value="Genomic_DNA"/>
</dbReference>
<evidence type="ECO:0000313" key="3">
    <source>
        <dbReference type="Proteomes" id="UP000759537"/>
    </source>
</evidence>
<dbReference type="Proteomes" id="UP000759537">
    <property type="component" value="Unassembled WGS sequence"/>
</dbReference>
<reference evidence="2" key="2">
    <citation type="journal article" date="2020" name="Nat. Commun.">
        <title>Large-scale genome sequencing of mycorrhizal fungi provides insights into the early evolution of symbiotic traits.</title>
        <authorList>
            <person name="Miyauchi S."/>
            <person name="Kiss E."/>
            <person name="Kuo A."/>
            <person name="Drula E."/>
            <person name="Kohler A."/>
            <person name="Sanchez-Garcia M."/>
            <person name="Morin E."/>
            <person name="Andreopoulos B."/>
            <person name="Barry K.W."/>
            <person name="Bonito G."/>
            <person name="Buee M."/>
            <person name="Carver A."/>
            <person name="Chen C."/>
            <person name="Cichocki N."/>
            <person name="Clum A."/>
            <person name="Culley D."/>
            <person name="Crous P.W."/>
            <person name="Fauchery L."/>
            <person name="Girlanda M."/>
            <person name="Hayes R.D."/>
            <person name="Keri Z."/>
            <person name="LaButti K."/>
            <person name="Lipzen A."/>
            <person name="Lombard V."/>
            <person name="Magnuson J."/>
            <person name="Maillard F."/>
            <person name="Murat C."/>
            <person name="Nolan M."/>
            <person name="Ohm R.A."/>
            <person name="Pangilinan J."/>
            <person name="Pereira M.F."/>
            <person name="Perotto S."/>
            <person name="Peter M."/>
            <person name="Pfister S."/>
            <person name="Riley R."/>
            <person name="Sitrit Y."/>
            <person name="Stielow J.B."/>
            <person name="Szollosi G."/>
            <person name="Zifcakova L."/>
            <person name="Stursova M."/>
            <person name="Spatafora J.W."/>
            <person name="Tedersoo L."/>
            <person name="Vaario L.M."/>
            <person name="Yamada A."/>
            <person name="Yan M."/>
            <person name="Wang P."/>
            <person name="Xu J."/>
            <person name="Bruns T."/>
            <person name="Baldrian P."/>
            <person name="Vilgalys R."/>
            <person name="Dunand C."/>
            <person name="Henrissat B."/>
            <person name="Grigoriev I.V."/>
            <person name="Hibbett D."/>
            <person name="Nagy L.G."/>
            <person name="Martin F.M."/>
        </authorList>
    </citation>
    <scope>NUCLEOTIDE SEQUENCE</scope>
    <source>
        <strain evidence="2">Prilba</strain>
    </source>
</reference>
<feature type="compositionally biased region" description="Polar residues" evidence="1">
    <location>
        <begin position="47"/>
        <end position="57"/>
    </location>
</feature>
<feature type="compositionally biased region" description="Low complexity" evidence="1">
    <location>
        <begin position="67"/>
        <end position="81"/>
    </location>
</feature>
<feature type="compositionally biased region" description="Basic and acidic residues" evidence="1">
    <location>
        <begin position="187"/>
        <end position="197"/>
    </location>
</feature>
<gene>
    <name evidence="2" type="ORF">DFH94DRAFT_733692</name>
</gene>
<feature type="region of interest" description="Disordered" evidence="1">
    <location>
        <begin position="240"/>
        <end position="265"/>
    </location>
</feature>
<feature type="region of interest" description="Disordered" evidence="1">
    <location>
        <begin position="44"/>
        <end position="85"/>
    </location>
</feature>
<feature type="compositionally biased region" description="Low complexity" evidence="1">
    <location>
        <begin position="240"/>
        <end position="257"/>
    </location>
</feature>
<evidence type="ECO:0000313" key="2">
    <source>
        <dbReference type="EMBL" id="KAF8481897.1"/>
    </source>
</evidence>
<comment type="caution">
    <text evidence="2">The sequence shown here is derived from an EMBL/GenBank/DDBJ whole genome shotgun (WGS) entry which is preliminary data.</text>
</comment>
<accession>A0A9P5TA55</accession>
<dbReference type="OrthoDB" id="3161735at2759"/>
<sequence>MQGPCTSHSWFSHDPSCSPDAKVFLIGDPNWTPFAAHSVAAAPNVVGPSSSATSPASQDEWAWLFEAGQSTPAASSSQSSGRNEEGLVAPEYGALFYGATTSPLEWDNGQLSWPTPAAPTTSAPVLALGKRRWEESQGVGAPIDNHQVPPQKRGRGGQAKGILKATRSATRTRHKPAARIPNTTVNDEPKQAGRGAERLATQNAQGIHHRPLQGPSSQQGRAKQTVDGELIWVEGSVEEVSVQQEPVPQQQQQQQQPEEAENEYF</sequence>
<evidence type="ECO:0000256" key="1">
    <source>
        <dbReference type="SAM" id="MobiDB-lite"/>
    </source>
</evidence>